<keyword evidence="1" id="KW-0411">Iron-sulfur</keyword>
<keyword evidence="1" id="KW-0238">DNA-binding</keyword>
<keyword evidence="1" id="KW-0235">DNA replication</keyword>
<protein>
    <recommendedName>
        <fullName evidence="1">DNA polymerase epsilon catalytic subunit</fullName>
        <ecNumber evidence="1">2.7.7.7</ecNumber>
    </recommendedName>
</protein>
<keyword evidence="1" id="KW-0239">DNA-directed DNA polymerase</keyword>
<keyword evidence="1" id="KW-0862">Zinc</keyword>
<dbReference type="PANTHER" id="PTHR10670">
    <property type="entry name" value="DNA POLYMERASE EPSILON CATALYTIC SUBUNIT A"/>
    <property type="match status" value="1"/>
</dbReference>
<keyword evidence="1" id="KW-0863">Zinc-finger</keyword>
<name>A0A0B1T7Q9_OESDE</name>
<proteinExistence type="inferred from homology"/>
<organism evidence="2 3">
    <name type="scientific">Oesophagostomum dentatum</name>
    <name type="common">Nodular worm</name>
    <dbReference type="NCBI Taxonomy" id="61180"/>
    <lineage>
        <taxon>Eukaryota</taxon>
        <taxon>Metazoa</taxon>
        <taxon>Ecdysozoa</taxon>
        <taxon>Nematoda</taxon>
        <taxon>Chromadorea</taxon>
        <taxon>Rhabditida</taxon>
        <taxon>Rhabditina</taxon>
        <taxon>Rhabditomorpha</taxon>
        <taxon>Strongyloidea</taxon>
        <taxon>Strongylidae</taxon>
        <taxon>Oesophagostomum</taxon>
    </lineage>
</organism>
<dbReference type="GO" id="GO:0003677">
    <property type="term" value="F:DNA binding"/>
    <property type="evidence" value="ECO:0007669"/>
    <property type="project" value="UniProtKB-KW"/>
</dbReference>
<dbReference type="AlphaFoldDB" id="A0A0B1T7Q9"/>
<dbReference type="GO" id="GO:0008622">
    <property type="term" value="C:epsilon DNA polymerase complex"/>
    <property type="evidence" value="ECO:0007669"/>
    <property type="project" value="InterPro"/>
</dbReference>
<reference evidence="2 3" key="1">
    <citation type="submission" date="2014-03" db="EMBL/GenBank/DDBJ databases">
        <title>Draft genome of the hookworm Oesophagostomum dentatum.</title>
        <authorList>
            <person name="Mitreva M."/>
        </authorList>
    </citation>
    <scope>NUCLEOTIDE SEQUENCE [LARGE SCALE GENOMIC DNA]</scope>
    <source>
        <strain evidence="2 3">OD-Hann</strain>
    </source>
</reference>
<dbReference type="GO" id="GO:0006297">
    <property type="term" value="P:nucleotide-excision repair, DNA gap filling"/>
    <property type="evidence" value="ECO:0007669"/>
    <property type="project" value="TreeGrafter"/>
</dbReference>
<dbReference type="GO" id="GO:0006272">
    <property type="term" value="P:leading strand elongation"/>
    <property type="evidence" value="ECO:0007669"/>
    <property type="project" value="TreeGrafter"/>
</dbReference>
<accession>A0A0B1T7Q9</accession>
<comment type="cofactor">
    <cofactor evidence="1">
        <name>[4Fe-4S] cluster</name>
        <dbReference type="ChEBI" id="CHEBI:49883"/>
    </cofactor>
</comment>
<dbReference type="GO" id="GO:0045004">
    <property type="term" value="P:DNA replication proofreading"/>
    <property type="evidence" value="ECO:0007669"/>
    <property type="project" value="TreeGrafter"/>
</dbReference>
<dbReference type="GO" id="GO:0000278">
    <property type="term" value="P:mitotic cell cycle"/>
    <property type="evidence" value="ECO:0007669"/>
    <property type="project" value="TreeGrafter"/>
</dbReference>
<keyword evidence="1" id="KW-0004">4Fe-4S</keyword>
<evidence type="ECO:0000313" key="3">
    <source>
        <dbReference type="Proteomes" id="UP000053660"/>
    </source>
</evidence>
<sequence>MQEQSKENIDAEAAVAFRDDLVKRHIGHRLFRVVSKLTGQRVTHYAAASLVKVICTALSCDTAVEDSVEDLRENLHRILDSKEAPPTKDTVYLSNVFCSSCSVATNIDVGDQLSWTCKECGQPLVKSTIDETIAERLNTQITAYQLQDHVCSKCKSVSCYLPLISLIFPPSPKILTPSDSPGQYFKILRLLRHVCEHNRRS</sequence>
<dbReference type="GO" id="GO:0006287">
    <property type="term" value="P:base-excision repair, gap-filling"/>
    <property type="evidence" value="ECO:0007669"/>
    <property type="project" value="TreeGrafter"/>
</dbReference>
<comment type="similarity">
    <text evidence="1">Belongs to the DNA polymerase type-B family.</text>
</comment>
<dbReference type="PANTHER" id="PTHR10670:SF0">
    <property type="entry name" value="DNA POLYMERASE EPSILON CATALYTIC SUBUNIT A"/>
    <property type="match status" value="1"/>
</dbReference>
<keyword evidence="1" id="KW-0808">Transferase</keyword>
<gene>
    <name evidence="2" type="ORF">OESDEN_07985</name>
</gene>
<dbReference type="EMBL" id="KN551541">
    <property type="protein sequence ID" value="KHJ92136.1"/>
    <property type="molecule type" value="Genomic_DNA"/>
</dbReference>
<dbReference type="Pfam" id="PF23250">
    <property type="entry name" value="zf_DPOE_2"/>
    <property type="match status" value="1"/>
</dbReference>
<dbReference type="EC" id="2.7.7.7" evidence="1"/>
<comment type="catalytic activity">
    <reaction evidence="1">
        <text>DNA(n) + a 2'-deoxyribonucleoside 5'-triphosphate = DNA(n+1) + diphosphate</text>
        <dbReference type="Rhea" id="RHEA:22508"/>
        <dbReference type="Rhea" id="RHEA-COMP:17339"/>
        <dbReference type="Rhea" id="RHEA-COMP:17340"/>
        <dbReference type="ChEBI" id="CHEBI:33019"/>
        <dbReference type="ChEBI" id="CHEBI:61560"/>
        <dbReference type="ChEBI" id="CHEBI:173112"/>
        <dbReference type="EC" id="2.7.7.7"/>
    </reaction>
</comment>
<dbReference type="OrthoDB" id="10060449at2759"/>
<keyword evidence="1" id="KW-0408">Iron</keyword>
<dbReference type="GO" id="GO:0008270">
    <property type="term" value="F:zinc ion binding"/>
    <property type="evidence" value="ECO:0007669"/>
    <property type="project" value="UniProtKB-KW"/>
</dbReference>
<dbReference type="GO" id="GO:0008310">
    <property type="term" value="F:single-stranded DNA 3'-5' DNA exonuclease activity"/>
    <property type="evidence" value="ECO:0007669"/>
    <property type="project" value="TreeGrafter"/>
</dbReference>
<keyword evidence="1" id="KW-0539">Nucleus</keyword>
<evidence type="ECO:0000313" key="2">
    <source>
        <dbReference type="EMBL" id="KHJ92136.1"/>
    </source>
</evidence>
<dbReference type="GO" id="GO:0003887">
    <property type="term" value="F:DNA-directed DNA polymerase activity"/>
    <property type="evidence" value="ECO:0007669"/>
    <property type="project" value="UniProtKB-KW"/>
</dbReference>
<dbReference type="Proteomes" id="UP000053660">
    <property type="component" value="Unassembled WGS sequence"/>
</dbReference>
<dbReference type="GO" id="GO:0051539">
    <property type="term" value="F:4 iron, 4 sulfur cluster binding"/>
    <property type="evidence" value="ECO:0007669"/>
    <property type="project" value="UniProtKB-KW"/>
</dbReference>
<dbReference type="InterPro" id="IPR029703">
    <property type="entry name" value="POL2"/>
</dbReference>
<comment type="subcellular location">
    <subcellularLocation>
        <location evidence="1">Nucleus</location>
    </subcellularLocation>
</comment>
<keyword evidence="1" id="KW-0548">Nucleotidyltransferase</keyword>
<keyword evidence="1" id="KW-0479">Metal-binding</keyword>
<keyword evidence="3" id="KW-1185">Reference proteome</keyword>
<evidence type="ECO:0000256" key="1">
    <source>
        <dbReference type="RuleBase" id="RU365029"/>
    </source>
</evidence>
<comment type="function">
    <text evidence="1">DNA polymerase II participates in chromosomal DNA replication.</text>
</comment>